<gene>
    <name evidence="5" type="ORF">NITGR_640007</name>
</gene>
<dbReference type="HOGENOM" id="CLU_594244_0_0_0"/>
<dbReference type="Gene3D" id="1.25.40.10">
    <property type="entry name" value="Tetratricopeptide repeat domain"/>
    <property type="match status" value="1"/>
</dbReference>
<keyword evidence="6" id="KW-1185">Reference proteome</keyword>
<evidence type="ECO:0000256" key="3">
    <source>
        <dbReference type="PROSITE-ProRule" id="PRU00339"/>
    </source>
</evidence>
<evidence type="ECO:0000313" key="5">
    <source>
        <dbReference type="EMBL" id="CCQ91360.1"/>
    </source>
</evidence>
<name>M1Z1H4_NITG3</name>
<sequence length="460" mass="52115">MFRLKVSILVLAFSLALPAGSFAGDFDSTPHLKRAQEMSLLGKWPEAVEAFQKALEEQPDNNWIQANLGVALSRAERNMEALLAFEKALQMGYDNAEFRYLRGLTFAKVNLLADAAKEIELALEMDSQLKFADYDLGLIYEHMGAHDKALAQVTKLYRRNNTLARKLYFQLTPEYKIAAVDDGGSLKGKVRMRGSIPKPRVFHLINIPNIKYCSRISDGQGHRILHDFVVNDTGALSDTVIAILNVEKGKPFPRKMTNVTISRCQADQYVIGFKNGEDLLLENTDPIKHEMALYEVNGVYKYQVSNKNTMPHSSQVRSLFMKPGSPELILKCNLHPFIQTRGLMVANPYYAVTDAEGNFEIHDIPPGTYEVMAWHPFIPTQTGTITIEKGKTATLNFTFEGKEERRKLYQNDTKGYRFNTVFENEEGFYGGKREMDPVEVLQQFNNTDRYIDVGDSPTEE</sequence>
<keyword evidence="1" id="KW-0677">Repeat</keyword>
<reference evidence="5 6" key="1">
    <citation type="journal article" date="2013" name="Front. Microbiol.">
        <title>The genome of Nitrospina gracilis illuminates the metabolism and evolution of the major marine nitrite oxidizer.</title>
        <authorList>
            <person name="Luecker S."/>
            <person name="Nowka B."/>
            <person name="Rattei T."/>
            <person name="Spieck E."/>
            <person name="and Daims H."/>
        </authorList>
    </citation>
    <scope>NUCLEOTIDE SEQUENCE [LARGE SCALE GENOMIC DNA]</scope>
    <source>
        <strain evidence="5 6">3/211</strain>
    </source>
</reference>
<accession>M1Z1H4</accession>
<dbReference type="PANTHER" id="PTHR44943">
    <property type="entry name" value="CELLULOSE SYNTHASE OPERON PROTEIN C"/>
    <property type="match status" value="1"/>
</dbReference>
<dbReference type="InterPro" id="IPR051685">
    <property type="entry name" value="Ycf3/AcsC/BcsC/TPR_MFPF"/>
</dbReference>
<dbReference type="InterPro" id="IPR013784">
    <property type="entry name" value="Carb-bd-like_fold"/>
</dbReference>
<feature type="repeat" description="TPR" evidence="3">
    <location>
        <begin position="28"/>
        <end position="61"/>
    </location>
</feature>
<dbReference type="AlphaFoldDB" id="M1Z1H4"/>
<organism evidence="5 6">
    <name type="scientific">Nitrospina gracilis (strain 3/211)</name>
    <dbReference type="NCBI Taxonomy" id="1266370"/>
    <lineage>
        <taxon>Bacteria</taxon>
        <taxon>Pseudomonadati</taxon>
        <taxon>Nitrospinota/Tectimicrobiota group</taxon>
        <taxon>Nitrospinota</taxon>
        <taxon>Nitrospinia</taxon>
        <taxon>Nitrospinales</taxon>
        <taxon>Nitrospinaceae</taxon>
        <taxon>Nitrospina</taxon>
    </lineage>
</organism>
<dbReference type="InParanoid" id="M1Z1H4"/>
<dbReference type="SUPFAM" id="SSF49452">
    <property type="entry name" value="Starch-binding domain-like"/>
    <property type="match status" value="1"/>
</dbReference>
<keyword evidence="2 3" id="KW-0802">TPR repeat</keyword>
<dbReference type="EMBL" id="CAQJ01000071">
    <property type="protein sequence ID" value="CCQ91360.1"/>
    <property type="molecule type" value="Genomic_DNA"/>
</dbReference>
<dbReference type="STRING" id="1266370.NITGR_640007"/>
<dbReference type="Pfam" id="PF13432">
    <property type="entry name" value="TPR_16"/>
    <property type="match status" value="1"/>
</dbReference>
<evidence type="ECO:0000256" key="2">
    <source>
        <dbReference type="ARBA" id="ARBA00022803"/>
    </source>
</evidence>
<dbReference type="InterPro" id="IPR011990">
    <property type="entry name" value="TPR-like_helical_dom_sf"/>
</dbReference>
<evidence type="ECO:0000256" key="4">
    <source>
        <dbReference type="SAM" id="SignalP"/>
    </source>
</evidence>
<dbReference type="OrthoDB" id="9772097at2"/>
<comment type="caution">
    <text evidence="5">The sequence shown here is derived from an EMBL/GenBank/DDBJ whole genome shotgun (WGS) entry which is preliminary data.</text>
</comment>
<dbReference type="PROSITE" id="PS50005">
    <property type="entry name" value="TPR"/>
    <property type="match status" value="1"/>
</dbReference>
<evidence type="ECO:0000313" key="6">
    <source>
        <dbReference type="Proteomes" id="UP000011704"/>
    </source>
</evidence>
<dbReference type="RefSeq" id="WP_005009957.1">
    <property type="nucleotide sequence ID" value="NZ_HG422173.1"/>
</dbReference>
<dbReference type="Gene3D" id="2.60.40.1120">
    <property type="entry name" value="Carboxypeptidase-like, regulatory domain"/>
    <property type="match status" value="1"/>
</dbReference>
<proteinExistence type="predicted"/>
<evidence type="ECO:0000256" key="1">
    <source>
        <dbReference type="ARBA" id="ARBA00022737"/>
    </source>
</evidence>
<dbReference type="PANTHER" id="PTHR44943:SF8">
    <property type="entry name" value="TPR REPEAT-CONTAINING PROTEIN MJ0263"/>
    <property type="match status" value="1"/>
</dbReference>
<dbReference type="Pfam" id="PF13620">
    <property type="entry name" value="CarboxypepD_reg"/>
    <property type="match status" value="1"/>
</dbReference>
<keyword evidence="4" id="KW-0732">Signal</keyword>
<feature type="signal peptide" evidence="4">
    <location>
        <begin position="1"/>
        <end position="23"/>
    </location>
</feature>
<dbReference type="SMART" id="SM00028">
    <property type="entry name" value="TPR"/>
    <property type="match status" value="3"/>
</dbReference>
<dbReference type="InterPro" id="IPR019734">
    <property type="entry name" value="TPR_rpt"/>
</dbReference>
<protein>
    <submittedName>
        <fullName evidence="5">Uncharacterized protein</fullName>
    </submittedName>
</protein>
<dbReference type="Proteomes" id="UP000011704">
    <property type="component" value="Unassembled WGS sequence"/>
</dbReference>
<dbReference type="GO" id="GO:0030246">
    <property type="term" value="F:carbohydrate binding"/>
    <property type="evidence" value="ECO:0007669"/>
    <property type="project" value="InterPro"/>
</dbReference>
<feature type="chain" id="PRO_5004019552" evidence="4">
    <location>
        <begin position="24"/>
        <end position="460"/>
    </location>
</feature>
<dbReference type="SUPFAM" id="SSF48452">
    <property type="entry name" value="TPR-like"/>
    <property type="match status" value="1"/>
</dbReference>